<dbReference type="KEGG" id="tva:4756228"/>
<keyword evidence="3" id="KW-1185">Reference proteome</keyword>
<accession>A2F9K2</accession>
<reference evidence="2" key="1">
    <citation type="submission" date="2006-10" db="EMBL/GenBank/DDBJ databases">
        <authorList>
            <person name="Amadeo P."/>
            <person name="Zhao Q."/>
            <person name="Wortman J."/>
            <person name="Fraser-Liggett C."/>
            <person name="Carlton J."/>
        </authorList>
    </citation>
    <scope>NUCLEOTIDE SEQUENCE</scope>
    <source>
        <strain evidence="2">G3</strain>
    </source>
</reference>
<protein>
    <recommendedName>
        <fullName evidence="1">VIT domain-containing protein</fullName>
    </recommendedName>
</protein>
<dbReference type="PROSITE" id="PS51468">
    <property type="entry name" value="VIT"/>
    <property type="match status" value="1"/>
</dbReference>
<dbReference type="RefSeq" id="XP_001311361.1">
    <property type="nucleotide sequence ID" value="XM_001311360.1"/>
</dbReference>
<feature type="domain" description="VIT" evidence="1">
    <location>
        <begin position="1"/>
        <end position="128"/>
    </location>
</feature>
<sequence length="166" mass="18703">MIGTVAIPGKDQQLTYNSVSIEGEQYDTLLSFSILQELINLTGDNAEIVYCFPNEFHFCTFDATFIVDGCTIKPKIRSSEEAQKEFDEATKNGFRAILGENIGNGLNPFHLGNLPSGKIVQVLLKVSFLADINDNSYFFKFPLLSAIKKELLQLRIQTYLIHFSFH</sequence>
<dbReference type="AlphaFoldDB" id="A2F9K2"/>
<gene>
    <name evidence="2" type="ORF">TVAG_264800</name>
</gene>
<evidence type="ECO:0000259" key="1">
    <source>
        <dbReference type="PROSITE" id="PS51468"/>
    </source>
</evidence>
<dbReference type="VEuPathDB" id="TrichDB:TVAGG3_0276840"/>
<dbReference type="InParanoid" id="A2F9K2"/>
<name>A2F9K2_TRIV3</name>
<organism evidence="2 3">
    <name type="scientific">Trichomonas vaginalis (strain ATCC PRA-98 / G3)</name>
    <dbReference type="NCBI Taxonomy" id="412133"/>
    <lineage>
        <taxon>Eukaryota</taxon>
        <taxon>Metamonada</taxon>
        <taxon>Parabasalia</taxon>
        <taxon>Trichomonadida</taxon>
        <taxon>Trichomonadidae</taxon>
        <taxon>Trichomonas</taxon>
    </lineage>
</organism>
<dbReference type="PANTHER" id="PTHR45737:SF6">
    <property type="entry name" value="VON WILLEBRAND FACTOR A DOMAIN-CONTAINING PROTEIN 5A"/>
    <property type="match status" value="1"/>
</dbReference>
<proteinExistence type="predicted"/>
<dbReference type="PANTHER" id="PTHR45737">
    <property type="entry name" value="VON WILLEBRAND FACTOR A DOMAIN-CONTAINING PROTEIN 5A"/>
    <property type="match status" value="1"/>
</dbReference>
<dbReference type="Proteomes" id="UP000001542">
    <property type="component" value="Unassembled WGS sequence"/>
</dbReference>
<dbReference type="EMBL" id="DS113676">
    <property type="protein sequence ID" value="EAX98431.1"/>
    <property type="molecule type" value="Genomic_DNA"/>
</dbReference>
<dbReference type="Pfam" id="PF08487">
    <property type="entry name" value="VIT"/>
    <property type="match status" value="1"/>
</dbReference>
<evidence type="ECO:0000313" key="3">
    <source>
        <dbReference type="Proteomes" id="UP000001542"/>
    </source>
</evidence>
<reference evidence="2" key="2">
    <citation type="journal article" date="2007" name="Science">
        <title>Draft genome sequence of the sexually transmitted pathogen Trichomonas vaginalis.</title>
        <authorList>
            <person name="Carlton J.M."/>
            <person name="Hirt R.P."/>
            <person name="Silva J.C."/>
            <person name="Delcher A.L."/>
            <person name="Schatz M."/>
            <person name="Zhao Q."/>
            <person name="Wortman J.R."/>
            <person name="Bidwell S.L."/>
            <person name="Alsmark U.C.M."/>
            <person name="Besteiro S."/>
            <person name="Sicheritz-Ponten T."/>
            <person name="Noel C.J."/>
            <person name="Dacks J.B."/>
            <person name="Foster P.G."/>
            <person name="Simillion C."/>
            <person name="Van de Peer Y."/>
            <person name="Miranda-Saavedra D."/>
            <person name="Barton G.J."/>
            <person name="Westrop G.D."/>
            <person name="Mueller S."/>
            <person name="Dessi D."/>
            <person name="Fiori P.L."/>
            <person name="Ren Q."/>
            <person name="Paulsen I."/>
            <person name="Zhang H."/>
            <person name="Bastida-Corcuera F.D."/>
            <person name="Simoes-Barbosa A."/>
            <person name="Brown M.T."/>
            <person name="Hayes R.D."/>
            <person name="Mukherjee M."/>
            <person name="Okumura C.Y."/>
            <person name="Schneider R."/>
            <person name="Smith A.J."/>
            <person name="Vanacova S."/>
            <person name="Villalvazo M."/>
            <person name="Haas B.J."/>
            <person name="Pertea M."/>
            <person name="Feldblyum T.V."/>
            <person name="Utterback T.R."/>
            <person name="Shu C.L."/>
            <person name="Osoegawa K."/>
            <person name="de Jong P.J."/>
            <person name="Hrdy I."/>
            <person name="Horvathova L."/>
            <person name="Zubacova Z."/>
            <person name="Dolezal P."/>
            <person name="Malik S.B."/>
            <person name="Logsdon J.M. Jr."/>
            <person name="Henze K."/>
            <person name="Gupta A."/>
            <person name="Wang C.C."/>
            <person name="Dunne R.L."/>
            <person name="Upcroft J.A."/>
            <person name="Upcroft P."/>
            <person name="White O."/>
            <person name="Salzberg S.L."/>
            <person name="Tang P."/>
            <person name="Chiu C.-H."/>
            <person name="Lee Y.-S."/>
            <person name="Embley T.M."/>
            <person name="Coombs G.H."/>
            <person name="Mottram J.C."/>
            <person name="Tachezy J."/>
            <person name="Fraser-Liggett C.M."/>
            <person name="Johnson P.J."/>
        </authorList>
    </citation>
    <scope>NUCLEOTIDE SEQUENCE [LARGE SCALE GENOMIC DNA]</scope>
    <source>
        <strain evidence="2">G3</strain>
    </source>
</reference>
<evidence type="ECO:0000313" key="2">
    <source>
        <dbReference type="EMBL" id="EAX98431.1"/>
    </source>
</evidence>
<dbReference type="OrthoDB" id="5980706at2759"/>
<dbReference type="InterPro" id="IPR013694">
    <property type="entry name" value="VIT"/>
</dbReference>